<keyword evidence="2" id="KW-1185">Reference proteome</keyword>
<sequence length="374" mass="42457">MHKISIVLLRNCLLIILLTTNIDLLAQSRYKLSGTVNDEHGKPLNGATVFLSGSKTATISNEFGKFEFPDISAGTFQLIVKMLGYSPYQQSIIISDKPLDIQLSLSPQSIKLKEVTIGKRAAWQKEYAIFKEQFLGDSTANECVILNPEVINFSTKKTLWNRIILNADADEFLEIENKRLGYRIKYLLKTFTYNGFTKITSYDGNTVFEEMNGTEEEKKLWNINRLSAYKGSFMHFLRSVYMGSTLAEGFITRQLYVPKNAPGNFSSYIAPIKFDTILTRIDSSLISMKFTSLYVVYDPKAVADMNSSMLKGINSMQKISNLSDTGSILSLYLDRAIIDQKGSFADYRTFLIRGFWGRKRVGDQLPYEYQPPSF</sequence>
<gene>
    <name evidence="1" type="ORF">ACFS5N_07435</name>
</gene>
<evidence type="ECO:0000313" key="1">
    <source>
        <dbReference type="EMBL" id="MFD2872292.1"/>
    </source>
</evidence>
<protein>
    <submittedName>
        <fullName evidence="1">Carboxypeptidase-like regulatory domain-containing protein</fullName>
    </submittedName>
</protein>
<dbReference type="EMBL" id="JBHUPD010000001">
    <property type="protein sequence ID" value="MFD2872292.1"/>
    <property type="molecule type" value="Genomic_DNA"/>
</dbReference>
<name>A0ABW5YAD0_9SPHI</name>
<comment type="caution">
    <text evidence="1">The sequence shown here is derived from an EMBL/GenBank/DDBJ whole genome shotgun (WGS) entry which is preliminary data.</text>
</comment>
<evidence type="ECO:0000313" key="2">
    <source>
        <dbReference type="Proteomes" id="UP001597557"/>
    </source>
</evidence>
<dbReference type="SUPFAM" id="SSF49464">
    <property type="entry name" value="Carboxypeptidase regulatory domain-like"/>
    <property type="match status" value="1"/>
</dbReference>
<dbReference type="Gene3D" id="2.60.40.1120">
    <property type="entry name" value="Carboxypeptidase-like, regulatory domain"/>
    <property type="match status" value="1"/>
</dbReference>
<dbReference type="Pfam" id="PF13715">
    <property type="entry name" value="CarbopepD_reg_2"/>
    <property type="match status" value="1"/>
</dbReference>
<reference evidence="2" key="1">
    <citation type="journal article" date="2019" name="Int. J. Syst. Evol. Microbiol.">
        <title>The Global Catalogue of Microorganisms (GCM) 10K type strain sequencing project: providing services to taxonomists for standard genome sequencing and annotation.</title>
        <authorList>
            <consortium name="The Broad Institute Genomics Platform"/>
            <consortium name="The Broad Institute Genome Sequencing Center for Infectious Disease"/>
            <person name="Wu L."/>
            <person name="Ma J."/>
        </authorList>
    </citation>
    <scope>NUCLEOTIDE SEQUENCE [LARGE SCALE GENOMIC DNA]</scope>
    <source>
        <strain evidence="2">KCTC 22437</strain>
    </source>
</reference>
<accession>A0ABW5YAD0</accession>
<proteinExistence type="predicted"/>
<dbReference type="InterPro" id="IPR008969">
    <property type="entry name" value="CarboxyPept-like_regulatory"/>
</dbReference>
<dbReference type="RefSeq" id="WP_377183781.1">
    <property type="nucleotide sequence ID" value="NZ_JBHUPD010000001.1"/>
</dbReference>
<organism evidence="1 2">
    <name type="scientific">Mucilaginibacter ximonensis</name>
    <dbReference type="NCBI Taxonomy" id="538021"/>
    <lineage>
        <taxon>Bacteria</taxon>
        <taxon>Pseudomonadati</taxon>
        <taxon>Bacteroidota</taxon>
        <taxon>Sphingobacteriia</taxon>
        <taxon>Sphingobacteriales</taxon>
        <taxon>Sphingobacteriaceae</taxon>
        <taxon>Mucilaginibacter</taxon>
    </lineage>
</organism>
<dbReference type="Proteomes" id="UP001597557">
    <property type="component" value="Unassembled WGS sequence"/>
</dbReference>